<accession>A0A1Q9AEH1</accession>
<evidence type="ECO:0000313" key="2">
    <source>
        <dbReference type="Proteomes" id="UP000186143"/>
    </source>
</evidence>
<dbReference type="RefSeq" id="WP_075636532.1">
    <property type="nucleotide sequence ID" value="NZ_MKIO01000040.1"/>
</dbReference>
<reference evidence="1 2" key="1">
    <citation type="submission" date="2016-09" db="EMBL/GenBank/DDBJ databases">
        <title>Rhizobium sp. nov., a novel species isolated from the rice rhizosphere.</title>
        <authorList>
            <person name="Zhao J."/>
            <person name="Zhang X."/>
        </authorList>
    </citation>
    <scope>NUCLEOTIDE SEQUENCE [LARGE SCALE GENOMIC DNA]</scope>
    <source>
        <strain evidence="1 2">MH17</strain>
    </source>
</reference>
<sequence length="209" mass="23122">MTRFSTFEIVSLDGALALQQVDHTELVEIEIAAVYGEREAVLRVGLVDLNDSNLAAWVDCDVEAVRAEMQEWLDAYMTLRLVVDYYAHPSECSSLNRILRKLLAKRDAFLAGDYVPLSSRWQVYWSSENEQGSYDGGAYDTLPDAQQAARELAVKLLGQCTDDEQCEGILSGTMDILPMVGTDGRDGEVVGDWIQTPVTEVVSTHLLAA</sequence>
<gene>
    <name evidence="1" type="ORF">BJF92_00640</name>
</gene>
<dbReference type="Proteomes" id="UP000186143">
    <property type="component" value="Unassembled WGS sequence"/>
</dbReference>
<dbReference type="STRING" id="1672749.BJF92_00640"/>
<evidence type="ECO:0000313" key="1">
    <source>
        <dbReference type="EMBL" id="OLP53309.1"/>
    </source>
</evidence>
<name>A0A1Q9AEH1_9HYPH</name>
<dbReference type="EMBL" id="MKIO01000040">
    <property type="protein sequence ID" value="OLP53309.1"/>
    <property type="molecule type" value="Genomic_DNA"/>
</dbReference>
<proteinExistence type="predicted"/>
<comment type="caution">
    <text evidence="1">The sequence shown here is derived from an EMBL/GenBank/DDBJ whole genome shotgun (WGS) entry which is preliminary data.</text>
</comment>
<organism evidence="1 2">
    <name type="scientific">Xaviernesmea rhizosphaerae</name>
    <dbReference type="NCBI Taxonomy" id="1672749"/>
    <lineage>
        <taxon>Bacteria</taxon>
        <taxon>Pseudomonadati</taxon>
        <taxon>Pseudomonadota</taxon>
        <taxon>Alphaproteobacteria</taxon>
        <taxon>Hyphomicrobiales</taxon>
        <taxon>Rhizobiaceae</taxon>
        <taxon>Rhizobium/Agrobacterium group</taxon>
        <taxon>Xaviernesmea</taxon>
    </lineage>
</organism>
<dbReference type="AlphaFoldDB" id="A0A1Q9AEH1"/>
<protein>
    <submittedName>
        <fullName evidence="1">Uncharacterized protein</fullName>
    </submittedName>
</protein>